<dbReference type="PANTHER" id="PTHR12537">
    <property type="entry name" value="RNA BINDING PROTEIN PUMILIO-RELATED"/>
    <property type="match status" value="1"/>
</dbReference>
<feature type="repeat" description="Pumilio" evidence="2">
    <location>
        <begin position="147"/>
        <end position="182"/>
    </location>
</feature>
<evidence type="ECO:0000259" key="4">
    <source>
        <dbReference type="PROSITE" id="PS50303"/>
    </source>
</evidence>
<feature type="region of interest" description="Disordered" evidence="3">
    <location>
        <begin position="20"/>
        <end position="41"/>
    </location>
</feature>
<dbReference type="PANTHER" id="PTHR12537:SF12">
    <property type="entry name" value="MATERNAL PROTEIN PUMILIO"/>
    <property type="match status" value="1"/>
</dbReference>
<dbReference type="InterPro" id="IPR033133">
    <property type="entry name" value="PUM-HD"/>
</dbReference>
<evidence type="ECO:0000313" key="6">
    <source>
        <dbReference type="Proteomes" id="UP000305362"/>
    </source>
</evidence>
<protein>
    <recommendedName>
        <fullName evidence="4">PUM-HD domain-containing protein</fullName>
    </recommendedName>
</protein>
<dbReference type="EMBL" id="SPRV01000001">
    <property type="protein sequence ID" value="TIC71994.1"/>
    <property type="molecule type" value="Genomic_DNA"/>
</dbReference>
<comment type="caution">
    <text evidence="5">The sequence shown here is derived from an EMBL/GenBank/DDBJ whole genome shotgun (WGS) entry which is preliminary data.</text>
</comment>
<evidence type="ECO:0000256" key="1">
    <source>
        <dbReference type="ARBA" id="ARBA00022737"/>
    </source>
</evidence>
<feature type="domain" description="PUM-HD" evidence="4">
    <location>
        <begin position="54"/>
        <end position="448"/>
    </location>
</feature>
<dbReference type="InterPro" id="IPR001313">
    <property type="entry name" value="Pumilio_RNA-bd_rpt"/>
</dbReference>
<dbReference type="PROSITE" id="PS50302">
    <property type="entry name" value="PUM"/>
    <property type="match status" value="3"/>
</dbReference>
<keyword evidence="1" id="KW-0677">Repeat</keyword>
<dbReference type="Gene3D" id="1.25.10.10">
    <property type="entry name" value="Leucine-rich Repeat Variant"/>
    <property type="match status" value="1"/>
</dbReference>
<dbReference type="InterPro" id="IPR016024">
    <property type="entry name" value="ARM-type_fold"/>
</dbReference>
<dbReference type="GO" id="GO:0005737">
    <property type="term" value="C:cytoplasm"/>
    <property type="evidence" value="ECO:0007669"/>
    <property type="project" value="TreeGrafter"/>
</dbReference>
<dbReference type="SMART" id="SM00025">
    <property type="entry name" value="Pumilio"/>
    <property type="match status" value="4"/>
</dbReference>
<sequence>MPTLGQQAPIYDNYLFTPQAPPPQPVHHHYQPPQTRMRSMKSNQHLASEFKSTNRSAVLEDFRVNGKHTKPELHNIFGYVTEFATDQLGSRFIQQKLDNAPPESLMRVFEEIFPNTVELSSDVFGNYVIQKLFEHGTQDQRLRLVNKIKDCVPTLSFQMYGCRVVQKAIECVEEAEQLELVKRVETITERAVQDQNDGIPSLMKDQFGNYVLQRAINAHVAALHFENSISPGSTIKLRPGKVWFTFEVKVDTGKKSQYSATKSAITIGIISLAVIATVLSYGAPAAVAASAGGAAAAGTAASSSASAGAAKFFTSQGANIAKLSTYLIGKSAKKVSEEYGGMSAVQEEVLSVVKSPNVDKVTRMKALESLSKLKQAYKDDMKAKGKTKEAEDIDNVSIASKPPSYEDTVKEKKVARVHGLYVKERLELEVRVANGVLEVRDKANDKVL</sequence>
<dbReference type="Proteomes" id="UP000305362">
    <property type="component" value="Unassembled WGS sequence"/>
</dbReference>
<dbReference type="Pfam" id="PF00806">
    <property type="entry name" value="PUF"/>
    <property type="match status" value="4"/>
</dbReference>
<name>A0AB74KKK2_9BASI</name>
<feature type="repeat" description="Pumilio" evidence="2">
    <location>
        <begin position="75"/>
        <end position="110"/>
    </location>
</feature>
<dbReference type="GO" id="GO:0003729">
    <property type="term" value="F:mRNA binding"/>
    <property type="evidence" value="ECO:0007669"/>
    <property type="project" value="TreeGrafter"/>
</dbReference>
<gene>
    <name evidence="5" type="ORF">E3Q03_00116</name>
</gene>
<organism evidence="5 6">
    <name type="scientific">Wallemia mellicola</name>
    <dbReference type="NCBI Taxonomy" id="1708541"/>
    <lineage>
        <taxon>Eukaryota</taxon>
        <taxon>Fungi</taxon>
        <taxon>Dikarya</taxon>
        <taxon>Basidiomycota</taxon>
        <taxon>Wallemiomycotina</taxon>
        <taxon>Wallemiomycetes</taxon>
        <taxon>Wallemiales</taxon>
        <taxon>Wallemiaceae</taxon>
        <taxon>Wallemia</taxon>
    </lineage>
</organism>
<feature type="repeat" description="Pumilio" evidence="2">
    <location>
        <begin position="111"/>
        <end position="146"/>
    </location>
</feature>
<evidence type="ECO:0000313" key="5">
    <source>
        <dbReference type="EMBL" id="TIC71994.1"/>
    </source>
</evidence>
<dbReference type="PROSITE" id="PS50303">
    <property type="entry name" value="PUM_HD"/>
    <property type="match status" value="1"/>
</dbReference>
<evidence type="ECO:0000256" key="3">
    <source>
        <dbReference type="SAM" id="MobiDB-lite"/>
    </source>
</evidence>
<dbReference type="GO" id="GO:0010608">
    <property type="term" value="P:post-transcriptional regulation of gene expression"/>
    <property type="evidence" value="ECO:0007669"/>
    <property type="project" value="TreeGrafter"/>
</dbReference>
<accession>A0AB74KKK2</accession>
<reference evidence="5 6" key="1">
    <citation type="submission" date="2019-03" db="EMBL/GenBank/DDBJ databases">
        <title>Sequencing 25 genomes of Wallemia mellicola.</title>
        <authorList>
            <person name="Gostincar C."/>
        </authorList>
    </citation>
    <scope>NUCLEOTIDE SEQUENCE [LARGE SCALE GENOMIC DNA]</scope>
    <source>
        <strain evidence="5 6">EXF-1277</strain>
    </source>
</reference>
<evidence type="ECO:0000256" key="2">
    <source>
        <dbReference type="PROSITE-ProRule" id="PRU00317"/>
    </source>
</evidence>
<dbReference type="InterPro" id="IPR011989">
    <property type="entry name" value="ARM-like"/>
</dbReference>
<proteinExistence type="predicted"/>
<dbReference type="AlphaFoldDB" id="A0AB74KKK2"/>
<dbReference type="SUPFAM" id="SSF48371">
    <property type="entry name" value="ARM repeat"/>
    <property type="match status" value="1"/>
</dbReference>